<dbReference type="Gene3D" id="3.30.710.10">
    <property type="entry name" value="Potassium Channel Kv1.1, Chain A"/>
    <property type="match status" value="1"/>
</dbReference>
<gene>
    <name evidence="2" type="ORF">C6P46_005315</name>
</gene>
<sequence length="264" mass="29697">MADETAASETGAVPPTQIPSGMVKLRSSDGHLIPVERLILAAFSSVFRDMLEAISTDAEAEKDCPVSETHEELQILVKGLEGQADRTEADWLTLYKFMDNYDMQPLRVLLRLTVREMIDEDTLDAYCAAAILGDCEIQEIAARVVVQKQVNLRFVKHKIWEATPEQERLRLKEWIIAGWQKIGEEKEYLRLPRCKVSRDNIRYLSRWEEAVYELIQVPEAPSGNSSAGETSDDSSDSSSDDDSDDSVHNLNPSDWQSTDVSPPP</sequence>
<accession>A0A9P7B569</accession>
<feature type="region of interest" description="Disordered" evidence="1">
    <location>
        <begin position="218"/>
        <end position="264"/>
    </location>
</feature>
<feature type="region of interest" description="Disordered" evidence="1">
    <location>
        <begin position="1"/>
        <end position="20"/>
    </location>
</feature>
<comment type="caution">
    <text evidence="2">The sequence shown here is derived from an EMBL/GenBank/DDBJ whole genome shotgun (WGS) entry which is preliminary data.</text>
</comment>
<proteinExistence type="predicted"/>
<dbReference type="OrthoDB" id="6359943at2759"/>
<keyword evidence="3" id="KW-1185">Reference proteome</keyword>
<evidence type="ECO:0000313" key="3">
    <source>
        <dbReference type="Proteomes" id="UP000777482"/>
    </source>
</evidence>
<protein>
    <recommendedName>
        <fullName evidence="4">BTB domain-containing protein</fullName>
    </recommendedName>
</protein>
<evidence type="ECO:0000256" key="1">
    <source>
        <dbReference type="SAM" id="MobiDB-lite"/>
    </source>
</evidence>
<dbReference type="InterPro" id="IPR011333">
    <property type="entry name" value="SKP1/BTB/POZ_sf"/>
</dbReference>
<feature type="compositionally biased region" description="Acidic residues" evidence="1">
    <location>
        <begin position="230"/>
        <end position="244"/>
    </location>
</feature>
<evidence type="ECO:0000313" key="2">
    <source>
        <dbReference type="EMBL" id="KAG0659144.1"/>
    </source>
</evidence>
<name>A0A9P7B569_RHOMI</name>
<dbReference type="AlphaFoldDB" id="A0A9P7B569"/>
<dbReference type="Proteomes" id="UP000777482">
    <property type="component" value="Unassembled WGS sequence"/>
</dbReference>
<evidence type="ECO:0008006" key="4">
    <source>
        <dbReference type="Google" id="ProtNLM"/>
    </source>
</evidence>
<reference evidence="2 3" key="1">
    <citation type="submission" date="2020-11" db="EMBL/GenBank/DDBJ databases">
        <title>Kefir isolates.</title>
        <authorList>
            <person name="Marcisauskas S."/>
            <person name="Kim Y."/>
            <person name="Blasche S."/>
        </authorList>
    </citation>
    <scope>NUCLEOTIDE SEQUENCE [LARGE SCALE GENOMIC DNA]</scope>
    <source>
        <strain evidence="2 3">KR</strain>
    </source>
</reference>
<organism evidence="2 3">
    <name type="scientific">Rhodotorula mucilaginosa</name>
    <name type="common">Yeast</name>
    <name type="synonym">Rhodotorula rubra</name>
    <dbReference type="NCBI Taxonomy" id="5537"/>
    <lineage>
        <taxon>Eukaryota</taxon>
        <taxon>Fungi</taxon>
        <taxon>Dikarya</taxon>
        <taxon>Basidiomycota</taxon>
        <taxon>Pucciniomycotina</taxon>
        <taxon>Microbotryomycetes</taxon>
        <taxon>Sporidiobolales</taxon>
        <taxon>Sporidiobolaceae</taxon>
        <taxon>Rhodotorula</taxon>
    </lineage>
</organism>
<dbReference type="EMBL" id="PUHQ01000057">
    <property type="protein sequence ID" value="KAG0659144.1"/>
    <property type="molecule type" value="Genomic_DNA"/>
</dbReference>
<feature type="compositionally biased region" description="Polar residues" evidence="1">
    <location>
        <begin position="248"/>
        <end position="264"/>
    </location>
</feature>